<sequence length="278" mass="30036">MTSVSVIIPCFNAAPTLPLQLKALAEQVDAPEFEVLVVDNGSTDNVESVVRAFQVPAGMTVRLLSAPDHQGAGYARNVGIREAAADLLMFCDADDVVSRWWLAHALRTFEVADLWCGSCIPLPDPVFSQPLETIRRSFGDSSTWQQPVEEQGATAFPVLMGGNFGARRTVMVALGGFDAAAPTGGEDNDLGIRAQAVGYPAVTCKATRIGYRNRPTPAAVHHNAVSAARAHAQLAQRYGLWPRSHFRHWPTDLLKSVAAHCRQLMQPKALLADMPISL</sequence>
<dbReference type="InterPro" id="IPR029044">
    <property type="entry name" value="Nucleotide-diphossugar_trans"/>
</dbReference>
<dbReference type="AlphaFoldDB" id="A0A846TS53"/>
<comment type="caution">
    <text evidence="2">The sequence shown here is derived from an EMBL/GenBank/DDBJ whole genome shotgun (WGS) entry which is preliminary data.</text>
</comment>
<organism evidence="2 3">
    <name type="scientific">Kocuria subflava</name>
    <dbReference type="NCBI Taxonomy" id="1736139"/>
    <lineage>
        <taxon>Bacteria</taxon>
        <taxon>Bacillati</taxon>
        <taxon>Actinomycetota</taxon>
        <taxon>Actinomycetes</taxon>
        <taxon>Micrococcales</taxon>
        <taxon>Micrococcaceae</taxon>
        <taxon>Kocuria</taxon>
    </lineage>
</organism>
<dbReference type="InterPro" id="IPR001173">
    <property type="entry name" value="Glyco_trans_2-like"/>
</dbReference>
<proteinExistence type="predicted"/>
<dbReference type="RefSeq" id="WP_119932751.1">
    <property type="nucleotide sequence ID" value="NZ_JAAVUN010000010.1"/>
</dbReference>
<dbReference type="PANTHER" id="PTHR43685">
    <property type="entry name" value="GLYCOSYLTRANSFERASE"/>
    <property type="match status" value="1"/>
</dbReference>
<dbReference type="Pfam" id="PF00535">
    <property type="entry name" value="Glycos_transf_2"/>
    <property type="match status" value="1"/>
</dbReference>
<keyword evidence="3" id="KW-1185">Reference proteome</keyword>
<feature type="domain" description="Glycosyltransferase 2-like" evidence="1">
    <location>
        <begin position="5"/>
        <end position="130"/>
    </location>
</feature>
<dbReference type="InterPro" id="IPR050834">
    <property type="entry name" value="Glycosyltransf_2"/>
</dbReference>
<dbReference type="EMBL" id="JAAVUN010000010">
    <property type="protein sequence ID" value="NKE09659.1"/>
    <property type="molecule type" value="Genomic_DNA"/>
</dbReference>
<reference evidence="2 3" key="1">
    <citation type="submission" date="2020-02" db="EMBL/GenBank/DDBJ databases">
        <authorList>
            <person name="Sun Q."/>
        </authorList>
    </citation>
    <scope>NUCLEOTIDE SEQUENCE [LARGE SCALE GENOMIC DNA]</scope>
    <source>
        <strain evidence="2 3">YIM 13062</strain>
    </source>
</reference>
<gene>
    <name evidence="2" type="ORF">GTW58_06865</name>
</gene>
<evidence type="ECO:0000313" key="3">
    <source>
        <dbReference type="Proteomes" id="UP000521379"/>
    </source>
</evidence>
<dbReference type="SUPFAM" id="SSF53448">
    <property type="entry name" value="Nucleotide-diphospho-sugar transferases"/>
    <property type="match status" value="1"/>
</dbReference>
<keyword evidence="2" id="KW-0808">Transferase</keyword>
<accession>A0A846TS53</accession>
<evidence type="ECO:0000313" key="2">
    <source>
        <dbReference type="EMBL" id="NKE09659.1"/>
    </source>
</evidence>
<dbReference type="CDD" id="cd00761">
    <property type="entry name" value="Glyco_tranf_GTA_type"/>
    <property type="match status" value="1"/>
</dbReference>
<dbReference type="Proteomes" id="UP000521379">
    <property type="component" value="Unassembled WGS sequence"/>
</dbReference>
<dbReference type="PANTHER" id="PTHR43685:SF2">
    <property type="entry name" value="GLYCOSYLTRANSFERASE 2-LIKE DOMAIN-CONTAINING PROTEIN"/>
    <property type="match status" value="1"/>
</dbReference>
<protein>
    <submittedName>
        <fullName evidence="2">Glycosyltransferase family 2 protein</fullName>
    </submittedName>
</protein>
<dbReference type="GO" id="GO:0016740">
    <property type="term" value="F:transferase activity"/>
    <property type="evidence" value="ECO:0007669"/>
    <property type="project" value="UniProtKB-KW"/>
</dbReference>
<evidence type="ECO:0000259" key="1">
    <source>
        <dbReference type="Pfam" id="PF00535"/>
    </source>
</evidence>
<name>A0A846TS53_9MICC</name>
<dbReference type="Gene3D" id="3.90.550.10">
    <property type="entry name" value="Spore Coat Polysaccharide Biosynthesis Protein SpsA, Chain A"/>
    <property type="match status" value="1"/>
</dbReference>